<sequence>MVNYRFWVRVFSG</sequence>
<gene>
    <name evidence="1" type="ORF">F383_30376</name>
</gene>
<dbReference type="Proteomes" id="UP000032142">
    <property type="component" value="Unassembled WGS sequence"/>
</dbReference>
<proteinExistence type="predicted"/>
<reference evidence="2" key="1">
    <citation type="submission" date="2014-09" db="EMBL/GenBank/DDBJ databases">
        <authorList>
            <person name="Mudge J."/>
            <person name="Ramaraj T."/>
            <person name="Lindquist I.E."/>
            <person name="Bharti A.K."/>
            <person name="Sundararajan A."/>
            <person name="Cameron C.T."/>
            <person name="Woodward J.E."/>
            <person name="May G.D."/>
            <person name="Brubaker C."/>
            <person name="Broadhvest J."/>
            <person name="Wilkins T.A."/>
        </authorList>
    </citation>
    <scope>NUCLEOTIDE SEQUENCE</scope>
    <source>
        <strain evidence="2">cv. AKA8401</strain>
    </source>
</reference>
<accession>A0A0B0PKD0</accession>
<evidence type="ECO:0000313" key="1">
    <source>
        <dbReference type="EMBL" id="KHG24889.1"/>
    </source>
</evidence>
<name>A0A0B0PKD0_GOSAR</name>
<keyword evidence="2" id="KW-1185">Reference proteome</keyword>
<organism evidence="1 2">
    <name type="scientific">Gossypium arboreum</name>
    <name type="common">Tree cotton</name>
    <name type="synonym">Gossypium nanking</name>
    <dbReference type="NCBI Taxonomy" id="29729"/>
    <lineage>
        <taxon>Eukaryota</taxon>
        <taxon>Viridiplantae</taxon>
        <taxon>Streptophyta</taxon>
        <taxon>Embryophyta</taxon>
        <taxon>Tracheophyta</taxon>
        <taxon>Spermatophyta</taxon>
        <taxon>Magnoliopsida</taxon>
        <taxon>eudicotyledons</taxon>
        <taxon>Gunneridae</taxon>
        <taxon>Pentapetalae</taxon>
        <taxon>rosids</taxon>
        <taxon>malvids</taxon>
        <taxon>Malvales</taxon>
        <taxon>Malvaceae</taxon>
        <taxon>Malvoideae</taxon>
        <taxon>Gossypium</taxon>
    </lineage>
</organism>
<protein>
    <submittedName>
        <fullName evidence="1">Uncharacterized protein</fullName>
    </submittedName>
</protein>
<dbReference type="EMBL" id="KN430435">
    <property type="protein sequence ID" value="KHG24889.1"/>
    <property type="molecule type" value="Genomic_DNA"/>
</dbReference>
<evidence type="ECO:0000313" key="2">
    <source>
        <dbReference type="Proteomes" id="UP000032142"/>
    </source>
</evidence>